<comment type="caution">
    <text evidence="2">The sequence shown here is derived from an EMBL/GenBank/DDBJ whole genome shotgun (WGS) entry which is preliminary data.</text>
</comment>
<keyword evidence="1" id="KW-0732">Signal</keyword>
<dbReference type="KEGG" id="cfj:CFIO01_12646"/>
<gene>
    <name evidence="2" type="ORF">CFIO01_12646</name>
</gene>
<accession>A0A010RPV7</accession>
<dbReference type="AlphaFoldDB" id="A0A010RPV7"/>
<dbReference type="Proteomes" id="UP000020467">
    <property type="component" value="Unassembled WGS sequence"/>
</dbReference>
<evidence type="ECO:0000313" key="2">
    <source>
        <dbReference type="EMBL" id="EXF74238.1"/>
    </source>
</evidence>
<feature type="chain" id="PRO_5001456507" evidence="1">
    <location>
        <begin position="21"/>
        <end position="228"/>
    </location>
</feature>
<dbReference type="EMBL" id="JARH01001003">
    <property type="protein sequence ID" value="EXF74238.1"/>
    <property type="molecule type" value="Genomic_DNA"/>
</dbReference>
<evidence type="ECO:0000256" key="1">
    <source>
        <dbReference type="SAM" id="SignalP"/>
    </source>
</evidence>
<reference evidence="2 3" key="1">
    <citation type="submission" date="2014-02" db="EMBL/GenBank/DDBJ databases">
        <title>The genome sequence of Colletotrichum fioriniae PJ7.</title>
        <authorList>
            <person name="Baroncelli R."/>
            <person name="Thon M.R."/>
        </authorList>
    </citation>
    <scope>NUCLEOTIDE SEQUENCE [LARGE SCALE GENOMIC DNA]</scope>
    <source>
        <strain evidence="2 3">PJ7</strain>
    </source>
</reference>
<evidence type="ECO:0000313" key="3">
    <source>
        <dbReference type="Proteomes" id="UP000020467"/>
    </source>
</evidence>
<protein>
    <submittedName>
        <fullName evidence="2">Uncharacterized protein</fullName>
    </submittedName>
</protein>
<feature type="signal peptide" evidence="1">
    <location>
        <begin position="1"/>
        <end position="20"/>
    </location>
</feature>
<dbReference type="HOGENOM" id="CLU_1214653_0_0_1"/>
<organism evidence="2 3">
    <name type="scientific">Colletotrichum fioriniae PJ7</name>
    <dbReference type="NCBI Taxonomy" id="1445577"/>
    <lineage>
        <taxon>Eukaryota</taxon>
        <taxon>Fungi</taxon>
        <taxon>Dikarya</taxon>
        <taxon>Ascomycota</taxon>
        <taxon>Pezizomycotina</taxon>
        <taxon>Sordariomycetes</taxon>
        <taxon>Hypocreomycetidae</taxon>
        <taxon>Glomerellales</taxon>
        <taxon>Glomerellaceae</taxon>
        <taxon>Colletotrichum</taxon>
        <taxon>Colletotrichum acutatum species complex</taxon>
    </lineage>
</organism>
<dbReference type="OrthoDB" id="4788795at2759"/>
<sequence>MQFSTSLIALAATVFFGAHAAPTGNARRDKDVVGTGTPNLVKYVGSSDKDKAFIPECAGVINTDKIVPQQYRPKAKPVVPITKEGDDKTDAVVPTIIEGDGKVNNTGIATPEDPDSSVDDFVQHGGALCQHQQMSYRVLQAYSLRAYSGVDDAPKVCGDLWHNLRRFPACAAASDASCRAGTDKGELIWHFVASTFCNPGMVQAAWYEATHNDYGAAECKSVEQLGFR</sequence>
<keyword evidence="3" id="KW-1185">Reference proteome</keyword>
<dbReference type="eggNOG" id="ENOG502RW2F">
    <property type="taxonomic scope" value="Eukaryota"/>
</dbReference>
<name>A0A010RPV7_9PEZI</name>
<proteinExistence type="predicted"/>